<dbReference type="SUPFAM" id="SSF63817">
    <property type="entry name" value="Sortase"/>
    <property type="match status" value="1"/>
</dbReference>
<reference evidence="3 4" key="1">
    <citation type="submission" date="2019-03" db="EMBL/GenBank/DDBJ databases">
        <title>Genomic Encyclopedia of Type Strains, Phase IV (KMG-IV): sequencing the most valuable type-strain genomes for metagenomic binning, comparative biology and taxonomic classification.</title>
        <authorList>
            <person name="Goeker M."/>
        </authorList>
    </citation>
    <scope>NUCLEOTIDE SEQUENCE [LARGE SCALE GENOMIC DNA]</scope>
    <source>
        <strain evidence="3 4">DSM 45707</strain>
    </source>
</reference>
<dbReference type="InterPro" id="IPR023365">
    <property type="entry name" value="Sortase_dom-sf"/>
</dbReference>
<protein>
    <submittedName>
        <fullName evidence="3">Sortase A</fullName>
    </submittedName>
</protein>
<dbReference type="RefSeq" id="WP_131923667.1">
    <property type="nucleotide sequence ID" value="NZ_SMAG01000002.1"/>
</dbReference>
<name>A0A4R3L802_9BACL</name>
<comment type="caution">
    <text evidence="3">The sequence shown here is derived from an EMBL/GenBank/DDBJ whole genome shotgun (WGS) entry which is preliminary data.</text>
</comment>
<dbReference type="NCBIfam" id="NF033746">
    <property type="entry name" value="class_D_sortase"/>
    <property type="match status" value="1"/>
</dbReference>
<dbReference type="Pfam" id="PF04203">
    <property type="entry name" value="Sortase"/>
    <property type="match status" value="1"/>
</dbReference>
<evidence type="ECO:0000256" key="2">
    <source>
        <dbReference type="PIRSR" id="PIRSR605754-1"/>
    </source>
</evidence>
<dbReference type="InterPro" id="IPR005754">
    <property type="entry name" value="Sortase"/>
</dbReference>
<evidence type="ECO:0000256" key="1">
    <source>
        <dbReference type="ARBA" id="ARBA00022801"/>
    </source>
</evidence>
<dbReference type="Proteomes" id="UP000294937">
    <property type="component" value="Unassembled WGS sequence"/>
</dbReference>
<feature type="active site" description="Acyl-thioester intermediate" evidence="2">
    <location>
        <position position="177"/>
    </location>
</feature>
<dbReference type="NCBIfam" id="TIGR01076">
    <property type="entry name" value="sortase_fam"/>
    <property type="match status" value="1"/>
</dbReference>
<organism evidence="3 4">
    <name type="scientific">Hazenella coriacea</name>
    <dbReference type="NCBI Taxonomy" id="1179467"/>
    <lineage>
        <taxon>Bacteria</taxon>
        <taxon>Bacillati</taxon>
        <taxon>Bacillota</taxon>
        <taxon>Bacilli</taxon>
        <taxon>Bacillales</taxon>
        <taxon>Thermoactinomycetaceae</taxon>
        <taxon>Hazenella</taxon>
    </lineage>
</organism>
<keyword evidence="4" id="KW-1185">Reference proteome</keyword>
<dbReference type="GO" id="GO:0016787">
    <property type="term" value="F:hydrolase activity"/>
    <property type="evidence" value="ECO:0007669"/>
    <property type="project" value="UniProtKB-KW"/>
</dbReference>
<accession>A0A4R3L802</accession>
<proteinExistence type="predicted"/>
<dbReference type="CDD" id="cd05828">
    <property type="entry name" value="Sortase_D_1"/>
    <property type="match status" value="1"/>
</dbReference>
<dbReference type="InterPro" id="IPR053525">
    <property type="entry name" value="Sortase_D"/>
</dbReference>
<evidence type="ECO:0000313" key="3">
    <source>
        <dbReference type="EMBL" id="TCS95682.1"/>
    </source>
</evidence>
<evidence type="ECO:0000313" key="4">
    <source>
        <dbReference type="Proteomes" id="UP000294937"/>
    </source>
</evidence>
<sequence>MIRKLAWLFMIVGGAILAYNGYQWWQQMNIGVNDPQLATSISDDWNDTAKAPTLKQGDKSIPDTPLQEGQVGELYIPRLGAILPIVGGVDEDSLEKGVGMYDGHGTVKPGQTGHVVLSGHRDTVFRKVGQLQDGDKLYVKYNKKTYTYQIRKSWVTHAEDRTVIVPSKDPVLSLTTCYPFNYVGAAPDRYIIRAELVEIKDS</sequence>
<dbReference type="Gene3D" id="2.40.260.10">
    <property type="entry name" value="Sortase"/>
    <property type="match status" value="1"/>
</dbReference>
<dbReference type="OrthoDB" id="165822at2"/>
<dbReference type="EMBL" id="SMAG01000002">
    <property type="protein sequence ID" value="TCS95682.1"/>
    <property type="molecule type" value="Genomic_DNA"/>
</dbReference>
<keyword evidence="1" id="KW-0378">Hydrolase</keyword>
<dbReference type="InterPro" id="IPR041999">
    <property type="entry name" value="Sortase_D_1"/>
</dbReference>
<dbReference type="AlphaFoldDB" id="A0A4R3L802"/>
<gene>
    <name evidence="3" type="ORF">EDD58_102258</name>
</gene>
<feature type="active site" description="Proton donor/acceptor" evidence="2">
    <location>
        <position position="120"/>
    </location>
</feature>